<gene>
    <name evidence="1" type="ORF">SAMN05216587_103135</name>
</gene>
<evidence type="ECO:0000313" key="1">
    <source>
        <dbReference type="EMBL" id="SFA89957.1"/>
    </source>
</evidence>
<protein>
    <submittedName>
        <fullName evidence="1">Uncharacterized protein</fullName>
    </submittedName>
</protein>
<dbReference type="InterPro" id="IPR007438">
    <property type="entry name" value="DUF488"/>
</dbReference>
<reference evidence="1 2" key="1">
    <citation type="submission" date="2016-10" db="EMBL/GenBank/DDBJ databases">
        <authorList>
            <person name="de Groot N.N."/>
        </authorList>
    </citation>
    <scope>NUCLEOTIDE SEQUENCE [LARGE SCALE GENOMIC DNA]</scope>
    <source>
        <strain evidence="1 2">L14</strain>
    </source>
</reference>
<evidence type="ECO:0000313" key="2">
    <source>
        <dbReference type="Proteomes" id="UP000183843"/>
    </source>
</evidence>
<accession>A0A1I0WNI5</accession>
<sequence length="110" mass="13009">MLDVRQGNTSQLCGFTKKKDLAFFVPQLTGADYIHDVVFAPDRELLDLYTKYHMPWEDYAREYEKIIRKRDGVAHFKERYGKYHSVCLLGTATRKRRSHNEVLRDLLLNS</sequence>
<organism evidence="1 2">
    <name type="scientific">Selenomonas ruminantium</name>
    <dbReference type="NCBI Taxonomy" id="971"/>
    <lineage>
        <taxon>Bacteria</taxon>
        <taxon>Bacillati</taxon>
        <taxon>Bacillota</taxon>
        <taxon>Negativicutes</taxon>
        <taxon>Selenomonadales</taxon>
        <taxon>Selenomonadaceae</taxon>
        <taxon>Selenomonas</taxon>
    </lineage>
</organism>
<dbReference type="AlphaFoldDB" id="A0A1I0WNI5"/>
<name>A0A1I0WNI5_SELRU</name>
<dbReference type="Pfam" id="PF04343">
    <property type="entry name" value="DUF488"/>
    <property type="match status" value="1"/>
</dbReference>
<proteinExistence type="predicted"/>
<dbReference type="EMBL" id="FOJX01000003">
    <property type="protein sequence ID" value="SFA89957.1"/>
    <property type="molecule type" value="Genomic_DNA"/>
</dbReference>
<dbReference type="Proteomes" id="UP000183843">
    <property type="component" value="Unassembled WGS sequence"/>
</dbReference>